<proteinExistence type="predicted"/>
<gene>
    <name evidence="1" type="ORF">PCOR1329_LOCUS26184</name>
</gene>
<keyword evidence="2" id="KW-1185">Reference proteome</keyword>
<organism evidence="1 2">
    <name type="scientific">Prorocentrum cordatum</name>
    <dbReference type="NCBI Taxonomy" id="2364126"/>
    <lineage>
        <taxon>Eukaryota</taxon>
        <taxon>Sar</taxon>
        <taxon>Alveolata</taxon>
        <taxon>Dinophyceae</taxon>
        <taxon>Prorocentrales</taxon>
        <taxon>Prorocentraceae</taxon>
        <taxon>Prorocentrum</taxon>
    </lineage>
</organism>
<accession>A0ABN9S3R6</accession>
<evidence type="ECO:0000313" key="1">
    <source>
        <dbReference type="EMBL" id="CAK0826260.1"/>
    </source>
</evidence>
<dbReference type="EMBL" id="CAUYUJ010009269">
    <property type="protein sequence ID" value="CAK0826260.1"/>
    <property type="molecule type" value="Genomic_DNA"/>
</dbReference>
<reference evidence="1" key="1">
    <citation type="submission" date="2023-10" db="EMBL/GenBank/DDBJ databases">
        <authorList>
            <person name="Chen Y."/>
            <person name="Shah S."/>
            <person name="Dougan E. K."/>
            <person name="Thang M."/>
            <person name="Chan C."/>
        </authorList>
    </citation>
    <scope>NUCLEOTIDE SEQUENCE [LARGE SCALE GENOMIC DNA]</scope>
</reference>
<protein>
    <recommendedName>
        <fullName evidence="3">Zinc-ribbon domain-containing protein</fullName>
    </recommendedName>
</protein>
<sequence length="503" mass="57718">MRTTHIIFGRLRLGLRVARTVAQERGGHCLAEEYTNNAALLQWRCAKKHEWMASLNSVKDRQTWCPECFHNKRRLDIGVAHQVASSLSGQCLSTEYSSSARKLHWVCASGHEWFATLNSVKDNSTWCPHCAQTYRLSLSEAQSWAMARGGRCLSKNYTNASTKLQWQCAEGHQWHAGFGGMRWSGSWCPQCAKDRIRLGIRVAQAFARARGGLCLSERYYNNQTALRWQCKLGHQWEDSLKRLKQSGAWCPTCHPRHKRLGIATARTVARKHGGWCLSDQYESLRTPMRWRCANGHEWSASLEGIRNRGTWCHICAGTRLDITVAQNEARMRAGFCLSVSYKNSLSPLEWECSLGHRWHAPLRNIRHTGTWCPQCAAGKSEREVRAIFETIFSGRTFAKCRPEFLVGAQGRRLELDGYCRYLNLAFEYNGEQHFEANNFFNLKEKGNYEAQLARDCLKRNRCEGLGLRLVIVPYWVKDRWTFIRCSLLRWFALSDIFPAGLAA</sequence>
<dbReference type="Proteomes" id="UP001189429">
    <property type="component" value="Unassembled WGS sequence"/>
</dbReference>
<evidence type="ECO:0000313" key="2">
    <source>
        <dbReference type="Proteomes" id="UP001189429"/>
    </source>
</evidence>
<evidence type="ECO:0008006" key="3">
    <source>
        <dbReference type="Google" id="ProtNLM"/>
    </source>
</evidence>
<name>A0ABN9S3R6_9DINO</name>
<comment type="caution">
    <text evidence="1">The sequence shown here is derived from an EMBL/GenBank/DDBJ whole genome shotgun (WGS) entry which is preliminary data.</text>
</comment>